<feature type="transmembrane region" description="Helical" evidence="1">
    <location>
        <begin position="83"/>
        <end position="104"/>
    </location>
</feature>
<keyword evidence="3" id="KW-1185">Reference proteome</keyword>
<proteinExistence type="predicted"/>
<accession>T1JZL4</accession>
<dbReference type="AlphaFoldDB" id="T1JZL4"/>
<sequence length="194" mass="22416">MVKLTAKELLELVKLLRIDVFFMLTIFALYIPSVTVTQLSQDKYCMNTYSVNESICLELETHTNDSYTPIRNMVLEDATTLKMYSTIIVTVPGIVFSLFLGYWVDTYPGHIRYMLTLGPICGILQNLITIYQCFAFDISMTLNYFTTFYSSFAPIWILFDFDKTISQSYIFDNLGRKKYEATGCNTLQSQKVDF</sequence>
<dbReference type="EnsemblMetazoa" id="tetur03g04360.1">
    <property type="protein sequence ID" value="tetur03g04360.1"/>
    <property type="gene ID" value="tetur03g04360"/>
</dbReference>
<dbReference type="EMBL" id="CAEY01001121">
    <property type="status" value="NOT_ANNOTATED_CDS"/>
    <property type="molecule type" value="Genomic_DNA"/>
</dbReference>
<reference evidence="2" key="2">
    <citation type="submission" date="2015-06" db="UniProtKB">
        <authorList>
            <consortium name="EnsemblMetazoa"/>
        </authorList>
    </citation>
    <scope>IDENTIFICATION</scope>
</reference>
<feature type="transmembrane region" description="Helical" evidence="1">
    <location>
        <begin position="12"/>
        <end position="31"/>
    </location>
</feature>
<evidence type="ECO:0000256" key="1">
    <source>
        <dbReference type="SAM" id="Phobius"/>
    </source>
</evidence>
<name>T1JZL4_TETUR</name>
<reference evidence="3" key="1">
    <citation type="submission" date="2011-08" db="EMBL/GenBank/DDBJ databases">
        <authorList>
            <person name="Rombauts S."/>
        </authorList>
    </citation>
    <scope>NUCLEOTIDE SEQUENCE</scope>
    <source>
        <strain evidence="3">London</strain>
    </source>
</reference>
<organism evidence="2 3">
    <name type="scientific">Tetranychus urticae</name>
    <name type="common">Two-spotted spider mite</name>
    <dbReference type="NCBI Taxonomy" id="32264"/>
    <lineage>
        <taxon>Eukaryota</taxon>
        <taxon>Metazoa</taxon>
        <taxon>Ecdysozoa</taxon>
        <taxon>Arthropoda</taxon>
        <taxon>Chelicerata</taxon>
        <taxon>Arachnida</taxon>
        <taxon>Acari</taxon>
        <taxon>Acariformes</taxon>
        <taxon>Trombidiformes</taxon>
        <taxon>Prostigmata</taxon>
        <taxon>Eleutherengona</taxon>
        <taxon>Raphignathae</taxon>
        <taxon>Tetranychoidea</taxon>
        <taxon>Tetranychidae</taxon>
        <taxon>Tetranychus</taxon>
    </lineage>
</organism>
<keyword evidence="1" id="KW-0472">Membrane</keyword>
<dbReference type="HOGENOM" id="CLU_1404097_0_0_1"/>
<dbReference type="Proteomes" id="UP000015104">
    <property type="component" value="Unassembled WGS sequence"/>
</dbReference>
<keyword evidence="1" id="KW-0812">Transmembrane</keyword>
<evidence type="ECO:0000313" key="2">
    <source>
        <dbReference type="EnsemblMetazoa" id="tetur03g04360.1"/>
    </source>
</evidence>
<evidence type="ECO:0000313" key="3">
    <source>
        <dbReference type="Proteomes" id="UP000015104"/>
    </source>
</evidence>
<protein>
    <submittedName>
        <fullName evidence="2">Uncharacterized protein</fullName>
    </submittedName>
</protein>
<feature type="transmembrane region" description="Helical" evidence="1">
    <location>
        <begin position="138"/>
        <end position="159"/>
    </location>
</feature>
<keyword evidence="1" id="KW-1133">Transmembrane helix</keyword>
<feature type="transmembrane region" description="Helical" evidence="1">
    <location>
        <begin position="111"/>
        <end position="132"/>
    </location>
</feature>